<gene>
    <name evidence="4" type="ORF">BTO11_05670</name>
</gene>
<dbReference type="EMBL" id="MSCH01000003">
    <property type="protein sequence ID" value="PQJ53203.1"/>
    <property type="molecule type" value="Genomic_DNA"/>
</dbReference>
<comment type="similarity">
    <text evidence="1">Belongs to the carbon-nitrogen hydrolase superfamily. NIT1/NIT2 family.</text>
</comment>
<dbReference type="OrthoDB" id="9811121at2"/>
<comment type="caution">
    <text evidence="4">The sequence shown here is derived from an EMBL/GenBank/DDBJ whole genome shotgun (WGS) entry which is preliminary data.</text>
</comment>
<dbReference type="GO" id="GO:0016811">
    <property type="term" value="F:hydrolase activity, acting on carbon-nitrogen (but not peptide) bonds, in linear amides"/>
    <property type="evidence" value="ECO:0007669"/>
    <property type="project" value="InterPro"/>
</dbReference>
<dbReference type="InterPro" id="IPR045254">
    <property type="entry name" value="Nit1/2_C-N_Hydrolase"/>
</dbReference>
<evidence type="ECO:0000259" key="3">
    <source>
        <dbReference type="PROSITE" id="PS50263"/>
    </source>
</evidence>
<dbReference type="Pfam" id="PF00795">
    <property type="entry name" value="CN_hydrolase"/>
    <property type="match status" value="1"/>
</dbReference>
<sequence>MKVYVLQMCSSPNVSDNLLFLEQELKKNTADLTNSIVVLPECFAAFGAGDSGNLNIAEALNHGAIQSQLASLAKQYSIYLVAGTMPILDNENRQLGKVKPVTLVYSPVGELIAHYQKIHLFDVDVEDGVGSYRESDSWLPGEQIVCFDTEFGKIGLAICYDLRFPGLFQALRDEGVDVVVLPSAFTEKTGAAHWQVLLQARAIENQIYMVGCNQAGTHKNGRQTFGHSMIVDPWGTVLFNAGKKLGLFGAELDKDRLVKVRQSMPIKQHNKFVSRYVKNSSQD</sequence>
<dbReference type="CDD" id="cd07572">
    <property type="entry name" value="nit"/>
    <property type="match status" value="1"/>
</dbReference>
<evidence type="ECO:0000313" key="5">
    <source>
        <dbReference type="Proteomes" id="UP000239007"/>
    </source>
</evidence>
<accession>A0A2S7UTD3</accession>
<dbReference type="RefSeq" id="WP_105051682.1">
    <property type="nucleotide sequence ID" value="NZ_BMYG01000003.1"/>
</dbReference>
<evidence type="ECO:0000256" key="2">
    <source>
        <dbReference type="ARBA" id="ARBA00022801"/>
    </source>
</evidence>
<reference evidence="4 5" key="1">
    <citation type="submission" date="2016-12" db="EMBL/GenBank/DDBJ databases">
        <title>Diversity of luminous bacteria.</title>
        <authorList>
            <person name="Yoshizawa S."/>
            <person name="Kogure K."/>
        </authorList>
    </citation>
    <scope>NUCLEOTIDE SEQUENCE [LARGE SCALE GENOMIC DNA]</scope>
    <source>
        <strain evidence="4 5">SA4-48</strain>
    </source>
</reference>
<organism evidence="4 5">
    <name type="scientific">Psychrosphaera saromensis</name>
    <dbReference type="NCBI Taxonomy" id="716813"/>
    <lineage>
        <taxon>Bacteria</taxon>
        <taxon>Pseudomonadati</taxon>
        <taxon>Pseudomonadota</taxon>
        <taxon>Gammaproteobacteria</taxon>
        <taxon>Alteromonadales</taxon>
        <taxon>Pseudoalteromonadaceae</taxon>
        <taxon>Psychrosphaera</taxon>
    </lineage>
</organism>
<dbReference type="PROSITE" id="PS50263">
    <property type="entry name" value="CN_HYDROLASE"/>
    <property type="match status" value="1"/>
</dbReference>
<dbReference type="PANTHER" id="PTHR23088">
    <property type="entry name" value="NITRILASE-RELATED"/>
    <property type="match status" value="1"/>
</dbReference>
<dbReference type="AlphaFoldDB" id="A0A2S7UTD3"/>
<feature type="domain" description="CN hydrolase" evidence="3">
    <location>
        <begin position="1"/>
        <end position="254"/>
    </location>
</feature>
<name>A0A2S7UTD3_9GAMM</name>
<dbReference type="InterPro" id="IPR036526">
    <property type="entry name" value="C-N_Hydrolase_sf"/>
</dbReference>
<proteinExistence type="inferred from homology"/>
<keyword evidence="2" id="KW-0378">Hydrolase</keyword>
<dbReference type="InterPro" id="IPR001110">
    <property type="entry name" value="UPF0012_CS"/>
</dbReference>
<evidence type="ECO:0000313" key="4">
    <source>
        <dbReference type="EMBL" id="PQJ53203.1"/>
    </source>
</evidence>
<keyword evidence="5" id="KW-1185">Reference proteome</keyword>
<dbReference type="PANTHER" id="PTHR23088:SF27">
    <property type="entry name" value="DEAMINATED GLUTATHIONE AMIDASE"/>
    <property type="match status" value="1"/>
</dbReference>
<dbReference type="PROSITE" id="PS01227">
    <property type="entry name" value="UPF0012"/>
    <property type="match status" value="1"/>
</dbReference>
<protein>
    <recommendedName>
        <fullName evidence="3">CN hydrolase domain-containing protein</fullName>
    </recommendedName>
</protein>
<evidence type="ECO:0000256" key="1">
    <source>
        <dbReference type="ARBA" id="ARBA00010613"/>
    </source>
</evidence>
<dbReference type="Gene3D" id="3.60.110.10">
    <property type="entry name" value="Carbon-nitrogen hydrolase"/>
    <property type="match status" value="1"/>
</dbReference>
<dbReference type="Proteomes" id="UP000239007">
    <property type="component" value="Unassembled WGS sequence"/>
</dbReference>
<dbReference type="InterPro" id="IPR003010">
    <property type="entry name" value="C-N_Hydrolase"/>
</dbReference>
<dbReference type="SUPFAM" id="SSF56317">
    <property type="entry name" value="Carbon-nitrogen hydrolase"/>
    <property type="match status" value="1"/>
</dbReference>